<evidence type="ECO:0000313" key="14">
    <source>
        <dbReference type="EMBL" id="GGE22832.1"/>
    </source>
</evidence>
<dbReference type="GO" id="GO:0016020">
    <property type="term" value="C:membrane"/>
    <property type="evidence" value="ECO:0007669"/>
    <property type="project" value="UniProtKB-SubCell"/>
</dbReference>
<keyword evidence="15" id="KW-1185">Reference proteome</keyword>
<evidence type="ECO:0000256" key="8">
    <source>
        <dbReference type="ARBA" id="ARBA00022989"/>
    </source>
</evidence>
<evidence type="ECO:0000256" key="5">
    <source>
        <dbReference type="ARBA" id="ARBA00022692"/>
    </source>
</evidence>
<evidence type="ECO:0000256" key="1">
    <source>
        <dbReference type="ARBA" id="ARBA00004141"/>
    </source>
</evidence>
<evidence type="ECO:0000256" key="6">
    <source>
        <dbReference type="ARBA" id="ARBA00022826"/>
    </source>
</evidence>
<evidence type="ECO:0000256" key="2">
    <source>
        <dbReference type="ARBA" id="ARBA00006920"/>
    </source>
</evidence>
<dbReference type="Proteomes" id="UP000635071">
    <property type="component" value="Unassembled WGS sequence"/>
</dbReference>
<dbReference type="GO" id="GO:0015252">
    <property type="term" value="F:proton channel activity"/>
    <property type="evidence" value="ECO:0007669"/>
    <property type="project" value="InterPro"/>
</dbReference>
<keyword evidence="5 13" id="KW-0812">Transmembrane</keyword>
<comment type="caution">
    <text evidence="14">The sequence shown here is derived from an EMBL/GenBank/DDBJ whole genome shotgun (WGS) entry which is preliminary data.</text>
</comment>
<evidence type="ECO:0000256" key="12">
    <source>
        <dbReference type="ARBA" id="ARBA00034430"/>
    </source>
</evidence>
<evidence type="ECO:0008006" key="16">
    <source>
        <dbReference type="Google" id="ProtNLM"/>
    </source>
</evidence>
<accession>A0A917A2J4</accession>
<proteinExistence type="inferred from homology"/>
<sequence>MEIFADAVFAIAFTLPMVELKLPEVGPDTQRQLLELWPSYLGYGLSTLVIGIYWVHHHFSGALYRTTGHRFLLTTLLFLAAIAFIAFPTRVFAEHIQNPVARAAGARFYTVALAATSVAWCFNWRTARAMGDIDDRLTHAYVERLNRHYTTMAAILVVAAALAFVSWELGISLAGAVMLYQLRPPETPIYVDEAPIVEEEI</sequence>
<comment type="similarity">
    <text evidence="2">Belongs to the TMEM175 family.</text>
</comment>
<evidence type="ECO:0000256" key="9">
    <source>
        <dbReference type="ARBA" id="ARBA00023065"/>
    </source>
</evidence>
<keyword evidence="8 13" id="KW-1133">Transmembrane helix</keyword>
<dbReference type="Pfam" id="PF06736">
    <property type="entry name" value="TMEM175"/>
    <property type="match status" value="1"/>
</dbReference>
<keyword evidence="3" id="KW-0813">Transport</keyword>
<keyword evidence="7" id="KW-0630">Potassium</keyword>
<evidence type="ECO:0000256" key="10">
    <source>
        <dbReference type="ARBA" id="ARBA00023136"/>
    </source>
</evidence>
<keyword evidence="9" id="KW-0406">Ion transport</keyword>
<dbReference type="AlphaFoldDB" id="A0A917A2J4"/>
<evidence type="ECO:0000256" key="11">
    <source>
        <dbReference type="ARBA" id="ARBA00023303"/>
    </source>
</evidence>
<comment type="catalytic activity">
    <reaction evidence="12">
        <text>K(+)(in) = K(+)(out)</text>
        <dbReference type="Rhea" id="RHEA:29463"/>
        <dbReference type="ChEBI" id="CHEBI:29103"/>
    </reaction>
</comment>
<dbReference type="GO" id="GO:0005267">
    <property type="term" value="F:potassium channel activity"/>
    <property type="evidence" value="ECO:0007669"/>
    <property type="project" value="UniProtKB-KW"/>
</dbReference>
<evidence type="ECO:0000256" key="13">
    <source>
        <dbReference type="SAM" id="Phobius"/>
    </source>
</evidence>
<reference evidence="14" key="2">
    <citation type="submission" date="2020-09" db="EMBL/GenBank/DDBJ databases">
        <authorList>
            <person name="Sun Q."/>
            <person name="Zhou Y."/>
        </authorList>
    </citation>
    <scope>NUCLEOTIDE SEQUENCE</scope>
    <source>
        <strain evidence="14">CGMCC 1.15519</strain>
    </source>
</reference>
<keyword evidence="6" id="KW-0631">Potassium channel</keyword>
<keyword evidence="10 13" id="KW-0472">Membrane</keyword>
<dbReference type="EMBL" id="BMJM01000033">
    <property type="protein sequence ID" value="GGE22832.1"/>
    <property type="molecule type" value="Genomic_DNA"/>
</dbReference>
<dbReference type="InterPro" id="IPR010617">
    <property type="entry name" value="TMEM175-like"/>
</dbReference>
<reference evidence="14" key="1">
    <citation type="journal article" date="2014" name="Int. J. Syst. Evol. Microbiol.">
        <title>Complete genome sequence of Corynebacterium casei LMG S-19264T (=DSM 44701T), isolated from a smear-ripened cheese.</title>
        <authorList>
            <consortium name="US DOE Joint Genome Institute (JGI-PGF)"/>
            <person name="Walter F."/>
            <person name="Albersmeier A."/>
            <person name="Kalinowski J."/>
            <person name="Ruckert C."/>
        </authorList>
    </citation>
    <scope>NUCLEOTIDE SEQUENCE</scope>
    <source>
        <strain evidence="14">CGMCC 1.15519</strain>
    </source>
</reference>
<evidence type="ECO:0000256" key="7">
    <source>
        <dbReference type="ARBA" id="ARBA00022958"/>
    </source>
</evidence>
<feature type="transmembrane region" description="Helical" evidence="13">
    <location>
        <begin position="153"/>
        <end position="180"/>
    </location>
</feature>
<keyword evidence="4" id="KW-0633">Potassium transport</keyword>
<evidence type="ECO:0000256" key="3">
    <source>
        <dbReference type="ARBA" id="ARBA00022448"/>
    </source>
</evidence>
<gene>
    <name evidence="14" type="ORF">GCM10011529_31800</name>
</gene>
<evidence type="ECO:0000313" key="15">
    <source>
        <dbReference type="Proteomes" id="UP000635071"/>
    </source>
</evidence>
<feature type="transmembrane region" description="Helical" evidence="13">
    <location>
        <begin position="104"/>
        <end position="122"/>
    </location>
</feature>
<name>A0A917A2J4_9SPHN</name>
<protein>
    <recommendedName>
        <fullName evidence="16">DUF1211 domain-containing protein</fullName>
    </recommendedName>
</protein>
<evidence type="ECO:0000256" key="4">
    <source>
        <dbReference type="ARBA" id="ARBA00022538"/>
    </source>
</evidence>
<feature type="transmembrane region" description="Helical" evidence="13">
    <location>
        <begin position="71"/>
        <end position="92"/>
    </location>
</feature>
<organism evidence="14 15">
    <name type="scientific">Sandarakinorhabdus glacialis</name>
    <dbReference type="NCBI Taxonomy" id="1614636"/>
    <lineage>
        <taxon>Bacteria</taxon>
        <taxon>Pseudomonadati</taxon>
        <taxon>Pseudomonadota</taxon>
        <taxon>Alphaproteobacteria</taxon>
        <taxon>Sphingomonadales</taxon>
        <taxon>Sphingosinicellaceae</taxon>
        <taxon>Sandarakinorhabdus</taxon>
    </lineage>
</organism>
<keyword evidence="11" id="KW-0407">Ion channel</keyword>
<feature type="transmembrane region" description="Helical" evidence="13">
    <location>
        <begin position="40"/>
        <end position="59"/>
    </location>
</feature>
<comment type="subcellular location">
    <subcellularLocation>
        <location evidence="1">Membrane</location>
        <topology evidence="1">Multi-pass membrane protein</topology>
    </subcellularLocation>
</comment>